<dbReference type="OrthoDB" id="2930561at2759"/>
<reference evidence="2 3" key="1">
    <citation type="submission" date="2020-01" db="EMBL/GenBank/DDBJ databases">
        <authorList>
            <person name="Gupta K D."/>
        </authorList>
    </citation>
    <scope>NUCLEOTIDE SEQUENCE [LARGE SCALE GENOMIC DNA]</scope>
</reference>
<dbReference type="AlphaFoldDB" id="A0A8S0W0V3"/>
<feature type="region of interest" description="Disordered" evidence="1">
    <location>
        <begin position="175"/>
        <end position="217"/>
    </location>
</feature>
<protein>
    <submittedName>
        <fullName evidence="2">Uncharacterized protein</fullName>
    </submittedName>
</protein>
<comment type="caution">
    <text evidence="2">The sequence shown here is derived from an EMBL/GenBank/DDBJ whole genome shotgun (WGS) entry which is preliminary data.</text>
</comment>
<evidence type="ECO:0000313" key="3">
    <source>
        <dbReference type="Proteomes" id="UP000467700"/>
    </source>
</evidence>
<organism evidence="2 3">
    <name type="scientific">Cyclocybe aegerita</name>
    <name type="common">Black poplar mushroom</name>
    <name type="synonym">Agrocybe aegerita</name>
    <dbReference type="NCBI Taxonomy" id="1973307"/>
    <lineage>
        <taxon>Eukaryota</taxon>
        <taxon>Fungi</taxon>
        <taxon>Dikarya</taxon>
        <taxon>Basidiomycota</taxon>
        <taxon>Agaricomycotina</taxon>
        <taxon>Agaricomycetes</taxon>
        <taxon>Agaricomycetidae</taxon>
        <taxon>Agaricales</taxon>
        <taxon>Agaricineae</taxon>
        <taxon>Bolbitiaceae</taxon>
        <taxon>Cyclocybe</taxon>
    </lineage>
</organism>
<evidence type="ECO:0000256" key="1">
    <source>
        <dbReference type="SAM" id="MobiDB-lite"/>
    </source>
</evidence>
<dbReference type="Proteomes" id="UP000467700">
    <property type="component" value="Unassembled WGS sequence"/>
</dbReference>
<gene>
    <name evidence="2" type="ORF">AAE3_LOCUS13005</name>
</gene>
<sequence length="325" mass="35592">MAQNQCDAPAYWTKEDETHLLNFLFDHLASGGDGANFKKTTFQLASIEVKKFCTVETKGGSKQRTPARINGTCYIALSVPFRPSRTILDGTGQTKEIHKPAAPFMSKGWAHLDKMTQIMPVTVRCRHIFHPSQNLTGMSAACDGTPPLVAEVDKPVEDEDGPAATLVVDQPVAAADEGSGGENVGDDDHNNDDIPWEVTPPPLAPPEEVTPPHLTTSSVKKSCATRANAIHGLTKSIDNFGVNICKVLAMDPSLHTPQRCKDAVTEAQKESWLPPVDCLVFCNVLKRDISVVDTYLVLNKKDVEFSHLWIQDKVDQAKEARFTLH</sequence>
<dbReference type="EMBL" id="CACVBS010000096">
    <property type="protein sequence ID" value="CAA7270774.1"/>
    <property type="molecule type" value="Genomic_DNA"/>
</dbReference>
<accession>A0A8S0W0V3</accession>
<evidence type="ECO:0000313" key="2">
    <source>
        <dbReference type="EMBL" id="CAA7270774.1"/>
    </source>
</evidence>
<name>A0A8S0W0V3_CYCAE</name>
<keyword evidence="3" id="KW-1185">Reference proteome</keyword>
<feature type="compositionally biased region" description="Pro residues" evidence="1">
    <location>
        <begin position="198"/>
        <end position="209"/>
    </location>
</feature>
<proteinExistence type="predicted"/>